<dbReference type="GO" id="GO:0030288">
    <property type="term" value="C:outer membrane-bounded periplasmic space"/>
    <property type="evidence" value="ECO:0007669"/>
    <property type="project" value="UniProtKB-ARBA"/>
</dbReference>
<proteinExistence type="inferred from homology"/>
<dbReference type="FunFam" id="3.10.105.10:FF:000001">
    <property type="entry name" value="Oligopeptide ABC transporter, oligopeptide-binding protein"/>
    <property type="match status" value="1"/>
</dbReference>
<dbReference type="Pfam" id="PF00496">
    <property type="entry name" value="SBP_bac_5"/>
    <property type="match status" value="1"/>
</dbReference>
<accession>A0AAU9DLX4</accession>
<comment type="subcellular location">
    <subcellularLocation>
        <location evidence="1">Cell envelope</location>
    </subcellularLocation>
</comment>
<feature type="domain" description="Solute-binding protein family 5" evidence="7">
    <location>
        <begin position="75"/>
        <end position="458"/>
    </location>
</feature>
<dbReference type="Proteomes" id="UP001321861">
    <property type="component" value="Chromosome"/>
</dbReference>
<dbReference type="PANTHER" id="PTHR30290:SF10">
    <property type="entry name" value="PERIPLASMIC OLIGOPEPTIDE-BINDING PROTEIN-RELATED"/>
    <property type="match status" value="1"/>
</dbReference>
<dbReference type="InterPro" id="IPR000914">
    <property type="entry name" value="SBP_5_dom"/>
</dbReference>
<dbReference type="Gene3D" id="3.40.190.10">
    <property type="entry name" value="Periplasmic binding protein-like II"/>
    <property type="match status" value="1"/>
</dbReference>
<keyword evidence="5" id="KW-0653">Protein transport</keyword>
<evidence type="ECO:0000256" key="2">
    <source>
        <dbReference type="ARBA" id="ARBA00005695"/>
    </source>
</evidence>
<evidence type="ECO:0000256" key="4">
    <source>
        <dbReference type="ARBA" id="ARBA00022729"/>
    </source>
</evidence>
<keyword evidence="4 6" id="KW-0732">Signal</keyword>
<evidence type="ECO:0000259" key="7">
    <source>
        <dbReference type="Pfam" id="PF00496"/>
    </source>
</evidence>
<keyword evidence="9" id="KW-1185">Reference proteome</keyword>
<dbReference type="SUPFAM" id="SSF53850">
    <property type="entry name" value="Periplasmic binding protein-like II"/>
    <property type="match status" value="1"/>
</dbReference>
<dbReference type="Gene3D" id="3.10.105.10">
    <property type="entry name" value="Dipeptide-binding Protein, Domain 3"/>
    <property type="match status" value="1"/>
</dbReference>
<keyword evidence="3" id="KW-0813">Transport</keyword>
<dbReference type="PIRSF" id="PIRSF002741">
    <property type="entry name" value="MppA"/>
    <property type="match status" value="1"/>
</dbReference>
<protein>
    <submittedName>
        <fullName evidence="8">Peptide ABC transporter substrate-binding protein</fullName>
    </submittedName>
</protein>
<reference evidence="8 9" key="1">
    <citation type="journal article" date="2023" name="Microbiol. Spectr.">
        <title>Symbiosis of Carpenter Bees with Uncharacterized Lactic Acid Bacteria Showing NAD Auxotrophy.</title>
        <authorList>
            <person name="Kawasaki S."/>
            <person name="Ozawa K."/>
            <person name="Mori T."/>
            <person name="Yamamoto A."/>
            <person name="Ito M."/>
            <person name="Ohkuma M."/>
            <person name="Sakamoto M."/>
            <person name="Matsutani M."/>
        </authorList>
    </citation>
    <scope>NUCLEOTIDE SEQUENCE [LARGE SCALE GENOMIC DNA]</scope>
    <source>
        <strain evidence="8 9">XA3</strain>
    </source>
</reference>
<evidence type="ECO:0000256" key="6">
    <source>
        <dbReference type="SAM" id="SignalP"/>
    </source>
</evidence>
<organism evidence="8 9">
    <name type="scientific">Xylocopilactobacillus apicola</name>
    <dbReference type="NCBI Taxonomy" id="2932184"/>
    <lineage>
        <taxon>Bacteria</taxon>
        <taxon>Bacillati</taxon>
        <taxon>Bacillota</taxon>
        <taxon>Bacilli</taxon>
        <taxon>Lactobacillales</taxon>
        <taxon>Lactobacillaceae</taxon>
        <taxon>Xylocopilactobacillus</taxon>
    </lineage>
</organism>
<dbReference type="GO" id="GO:0043190">
    <property type="term" value="C:ATP-binding cassette (ABC) transporter complex"/>
    <property type="evidence" value="ECO:0007669"/>
    <property type="project" value="InterPro"/>
</dbReference>
<dbReference type="InterPro" id="IPR030678">
    <property type="entry name" value="Peptide/Ni-bd"/>
</dbReference>
<feature type="signal peptide" evidence="6">
    <location>
        <begin position="1"/>
        <end position="23"/>
    </location>
</feature>
<dbReference type="CDD" id="cd08504">
    <property type="entry name" value="PBP2_OppA"/>
    <property type="match status" value="1"/>
</dbReference>
<evidence type="ECO:0000256" key="5">
    <source>
        <dbReference type="ARBA" id="ARBA00022856"/>
    </source>
</evidence>
<dbReference type="RefSeq" id="WP_317635355.1">
    <property type="nucleotide sequence ID" value="NZ_AP026802.1"/>
</dbReference>
<feature type="chain" id="PRO_5043773356" evidence="6">
    <location>
        <begin position="24"/>
        <end position="537"/>
    </location>
</feature>
<name>A0AAU9DLX4_9LACO</name>
<dbReference type="FunFam" id="3.90.76.10:FF:000001">
    <property type="entry name" value="Oligopeptide ABC transporter substrate-binding protein"/>
    <property type="match status" value="1"/>
</dbReference>
<evidence type="ECO:0000313" key="9">
    <source>
        <dbReference type="Proteomes" id="UP001321861"/>
    </source>
</evidence>
<dbReference type="Gene3D" id="3.90.76.10">
    <property type="entry name" value="Dipeptide-binding Protein, Domain 1"/>
    <property type="match status" value="1"/>
</dbReference>
<gene>
    <name evidence="8" type="ORF">XA3_20070</name>
</gene>
<evidence type="ECO:0000256" key="3">
    <source>
        <dbReference type="ARBA" id="ARBA00022448"/>
    </source>
</evidence>
<dbReference type="KEGG" id="xap:XA3_20070"/>
<dbReference type="InterPro" id="IPR039424">
    <property type="entry name" value="SBP_5"/>
</dbReference>
<evidence type="ECO:0000256" key="1">
    <source>
        <dbReference type="ARBA" id="ARBA00004196"/>
    </source>
</evidence>
<comment type="similarity">
    <text evidence="2">Belongs to the bacterial solute-binding protein 5 family.</text>
</comment>
<dbReference type="PANTHER" id="PTHR30290">
    <property type="entry name" value="PERIPLASMIC BINDING COMPONENT OF ABC TRANSPORTER"/>
    <property type="match status" value="1"/>
</dbReference>
<keyword evidence="5" id="KW-0571">Peptide transport</keyword>
<dbReference type="GO" id="GO:0015833">
    <property type="term" value="P:peptide transport"/>
    <property type="evidence" value="ECO:0007669"/>
    <property type="project" value="UniProtKB-KW"/>
</dbReference>
<dbReference type="AlphaFoldDB" id="A0AAU9DLX4"/>
<dbReference type="GO" id="GO:1904680">
    <property type="term" value="F:peptide transmembrane transporter activity"/>
    <property type="evidence" value="ECO:0007669"/>
    <property type="project" value="TreeGrafter"/>
</dbReference>
<dbReference type="PROSITE" id="PS51257">
    <property type="entry name" value="PROKAR_LIPOPROTEIN"/>
    <property type="match status" value="1"/>
</dbReference>
<sequence length="537" mass="60158">MKKIVSAGIAVLAVLSLSGCSSSKEKSSEEKKEIAIATPAELSTADVSLAMDNQSAEVAEQVNEGLYDFTATGQLKPALADGMPKVSNNGMTYTINLKHDGKWSNGKPVTADDFVYGWQRTVDPKTKSEQAYFLDGVKNYKEVNEGKMDPKEFGIKALGKYKLEIQLDHAIPYFPSIMAMSASFPLNKEFVESQGKKYGTTAKTTLYNGAYVLKGWDGTNDKWTYEKNPHYRDLKNVHLDKIKVTVVKSQQTGVYQYESKDLDLFPISGTEVKNQENNKDLVVRKVPGTYYLSYNTQKTLFSNEKIRQAISMSINFKQLTDKVLQDKSVPATGFVPTGFKNPSTKTDFAKDAGSLNKYDPAKAKELWTKGLSELGMQSAEFSILCSNDDKTKRVVEFLQSQMESHLSNLKISVKTVPFNSRLSAMRSGDFDTVLGGWTPTYADPTDFLNLLKSDNSNNSGKWKDSHYDQLIETANIKYADDPAKRWETMQEANKYVSEKSPLTPLYYLSNVYLINPHLKGVVMGPMGFPYYKNAYWK</sequence>
<dbReference type="EMBL" id="AP026802">
    <property type="protein sequence ID" value="BDR59566.1"/>
    <property type="molecule type" value="Genomic_DNA"/>
</dbReference>
<evidence type="ECO:0000313" key="8">
    <source>
        <dbReference type="EMBL" id="BDR59566.1"/>
    </source>
</evidence>